<dbReference type="AlphaFoldDB" id="M1BYK9"/>
<reference evidence="2" key="1">
    <citation type="journal article" date="2011" name="Nature">
        <title>Genome sequence and analysis of the tuber crop potato.</title>
        <authorList>
            <consortium name="The Potato Genome Sequencing Consortium"/>
        </authorList>
    </citation>
    <scope>NUCLEOTIDE SEQUENCE [LARGE SCALE GENOMIC DNA]</scope>
    <source>
        <strain evidence="2">cv. DM1-3 516 R44</strain>
    </source>
</reference>
<dbReference type="OrthoDB" id="185373at2759"/>
<evidence type="ECO:0000313" key="2">
    <source>
        <dbReference type="Proteomes" id="UP000011115"/>
    </source>
</evidence>
<reference evidence="1" key="2">
    <citation type="submission" date="2015-06" db="UniProtKB">
        <authorList>
            <consortium name="EnsemblPlants"/>
        </authorList>
    </citation>
    <scope>IDENTIFICATION</scope>
    <source>
        <strain evidence="1">DM1-3 516 R44</strain>
    </source>
</reference>
<organism evidence="1 2">
    <name type="scientific">Solanum tuberosum</name>
    <name type="common">Potato</name>
    <dbReference type="NCBI Taxonomy" id="4113"/>
    <lineage>
        <taxon>Eukaryota</taxon>
        <taxon>Viridiplantae</taxon>
        <taxon>Streptophyta</taxon>
        <taxon>Embryophyta</taxon>
        <taxon>Tracheophyta</taxon>
        <taxon>Spermatophyta</taxon>
        <taxon>Magnoliopsida</taxon>
        <taxon>eudicotyledons</taxon>
        <taxon>Gunneridae</taxon>
        <taxon>Pentapetalae</taxon>
        <taxon>asterids</taxon>
        <taxon>lamiids</taxon>
        <taxon>Solanales</taxon>
        <taxon>Solanaceae</taxon>
        <taxon>Solanoideae</taxon>
        <taxon>Solaneae</taxon>
        <taxon>Solanum</taxon>
    </lineage>
</organism>
<gene>
    <name evidence="1" type="primary">LOC102594767</name>
</gene>
<protein>
    <submittedName>
        <fullName evidence="1">Pentatricopeptide repeat-containing protein</fullName>
    </submittedName>
</protein>
<evidence type="ECO:0000313" key="1">
    <source>
        <dbReference type="EnsemblPlants" id="PGSC0003DMT400055811"/>
    </source>
</evidence>
<dbReference type="Proteomes" id="UP000011115">
    <property type="component" value="Unassembled WGS sequence"/>
</dbReference>
<dbReference type="EnsemblPlants" id="PGSC0003DMT400055811">
    <property type="protein sequence ID" value="PGSC0003DMT400055811"/>
    <property type="gene ID" value="PGSC0003DMG400021677"/>
</dbReference>
<keyword evidence="2" id="KW-1185">Reference proteome</keyword>
<proteinExistence type="predicted"/>
<dbReference type="HOGENOM" id="CLU_1312043_0_0_1"/>
<dbReference type="ExpressionAtlas" id="M1BYK9">
    <property type="expression patterns" value="baseline"/>
</dbReference>
<dbReference type="Gramene" id="PGSC0003DMT400055811">
    <property type="protein sequence ID" value="PGSC0003DMT400055811"/>
    <property type="gene ID" value="PGSC0003DMG400021677"/>
</dbReference>
<name>M1BYK9_SOLTU</name>
<accession>M1BYK9</accession>
<sequence length="210" mass="24608">MAQTNFHPSHNQSLNQILRSFKQVGIDYINPLYPFRSSQTHSIKKIPLFRIPISEKQCIYLNFTSKPKWVFTNSNIPSPEWVNFPLFRVPKSKKPYFYVNFTSKPKWVYTGSNLPPPEWVQPFIDLSDLVTDRKDLKPSPWVSQILNLLDNSPLMEQNLDVYCCKFLIKLSPSFVAYVLKSDYLTDARMQEESFDMEIGKWELKPSSRCS</sequence>